<accession>A0AAD8H0X2</accession>
<dbReference type="EMBL" id="JAUIZM010000010">
    <property type="protein sequence ID" value="KAK1358897.1"/>
    <property type="molecule type" value="Genomic_DNA"/>
</dbReference>
<gene>
    <name evidence="1" type="ORF">POM88_043371</name>
</gene>
<name>A0AAD8H0X2_9APIA</name>
<organism evidence="1 2">
    <name type="scientific">Heracleum sosnowskyi</name>
    <dbReference type="NCBI Taxonomy" id="360622"/>
    <lineage>
        <taxon>Eukaryota</taxon>
        <taxon>Viridiplantae</taxon>
        <taxon>Streptophyta</taxon>
        <taxon>Embryophyta</taxon>
        <taxon>Tracheophyta</taxon>
        <taxon>Spermatophyta</taxon>
        <taxon>Magnoliopsida</taxon>
        <taxon>eudicotyledons</taxon>
        <taxon>Gunneridae</taxon>
        <taxon>Pentapetalae</taxon>
        <taxon>asterids</taxon>
        <taxon>campanulids</taxon>
        <taxon>Apiales</taxon>
        <taxon>Apiaceae</taxon>
        <taxon>Apioideae</taxon>
        <taxon>apioid superclade</taxon>
        <taxon>Tordylieae</taxon>
        <taxon>Tordyliinae</taxon>
        <taxon>Heracleum</taxon>
    </lineage>
</organism>
<sequence length="134" mass="15483">MDFDNQEIVNSYVGKDQWYRVEKGTMNGRYRAVPEKEENGWHSQFKIPSWQQGRTYVEPLRGEQLNNTYKGALVSVLTHNLPTQASAREIWNLFGSKEDITDIILPKKRDVNNSRIGFVLVRTQAITGKVDIKI</sequence>
<reference evidence="1" key="1">
    <citation type="submission" date="2023-02" db="EMBL/GenBank/DDBJ databases">
        <title>Genome of toxic invasive species Heracleum sosnowskyi carries increased number of genes despite the absence of recent whole-genome duplications.</title>
        <authorList>
            <person name="Schelkunov M."/>
            <person name="Shtratnikova V."/>
            <person name="Makarenko M."/>
            <person name="Klepikova A."/>
            <person name="Omelchenko D."/>
            <person name="Novikova G."/>
            <person name="Obukhova E."/>
            <person name="Bogdanov V."/>
            <person name="Penin A."/>
            <person name="Logacheva M."/>
        </authorList>
    </citation>
    <scope>NUCLEOTIDE SEQUENCE</scope>
    <source>
        <strain evidence="1">Hsosn_3</strain>
        <tissue evidence="1">Leaf</tissue>
    </source>
</reference>
<proteinExistence type="predicted"/>
<dbReference type="CDD" id="cd00590">
    <property type="entry name" value="RRM_SF"/>
    <property type="match status" value="1"/>
</dbReference>
<evidence type="ECO:0000313" key="1">
    <source>
        <dbReference type="EMBL" id="KAK1358897.1"/>
    </source>
</evidence>
<evidence type="ECO:0000313" key="2">
    <source>
        <dbReference type="Proteomes" id="UP001237642"/>
    </source>
</evidence>
<dbReference type="SUPFAM" id="SSF54928">
    <property type="entry name" value="RNA-binding domain, RBD"/>
    <property type="match status" value="1"/>
</dbReference>
<reference evidence="1" key="2">
    <citation type="submission" date="2023-05" db="EMBL/GenBank/DDBJ databases">
        <authorList>
            <person name="Schelkunov M.I."/>
        </authorList>
    </citation>
    <scope>NUCLEOTIDE SEQUENCE</scope>
    <source>
        <strain evidence="1">Hsosn_3</strain>
        <tissue evidence="1">Leaf</tissue>
    </source>
</reference>
<dbReference type="AlphaFoldDB" id="A0AAD8H0X2"/>
<protein>
    <recommendedName>
        <fullName evidence="3">RRM domain-containing protein</fullName>
    </recommendedName>
</protein>
<dbReference type="Proteomes" id="UP001237642">
    <property type="component" value="Unassembled WGS sequence"/>
</dbReference>
<dbReference type="GO" id="GO:0003676">
    <property type="term" value="F:nucleic acid binding"/>
    <property type="evidence" value="ECO:0007669"/>
    <property type="project" value="InterPro"/>
</dbReference>
<evidence type="ECO:0008006" key="3">
    <source>
        <dbReference type="Google" id="ProtNLM"/>
    </source>
</evidence>
<keyword evidence="2" id="KW-1185">Reference proteome</keyword>
<dbReference type="InterPro" id="IPR035979">
    <property type="entry name" value="RBD_domain_sf"/>
</dbReference>
<comment type="caution">
    <text evidence="1">The sequence shown here is derived from an EMBL/GenBank/DDBJ whole genome shotgun (WGS) entry which is preliminary data.</text>
</comment>